<dbReference type="GeneID" id="70225299"/>
<keyword evidence="3" id="KW-1185">Reference proteome</keyword>
<protein>
    <submittedName>
        <fullName evidence="2">Uncharacterized protein</fullName>
    </submittedName>
</protein>
<dbReference type="RefSeq" id="XP_046052100.1">
    <property type="nucleotide sequence ID" value="XM_046195345.1"/>
</dbReference>
<feature type="chain" id="PRO_5040164006" evidence="1">
    <location>
        <begin position="23"/>
        <end position="130"/>
    </location>
</feature>
<dbReference type="Proteomes" id="UP000720189">
    <property type="component" value="Unassembled WGS sequence"/>
</dbReference>
<evidence type="ECO:0000256" key="1">
    <source>
        <dbReference type="SAM" id="SignalP"/>
    </source>
</evidence>
<evidence type="ECO:0000313" key="3">
    <source>
        <dbReference type="Proteomes" id="UP000720189"/>
    </source>
</evidence>
<name>A0A9P9KEC4_FUSRE</name>
<accession>A0A9P9KEC4</accession>
<sequence>MKLSTFLSFGALPLGGASPAEALYEIVKLPHLCQTDPIGIWIFPKGFRPPQKCKQFDVPAGETISGFPRFRFAQIDAFTFPNRNYFVYFPVDNHGWTKEEIKKGLWTLLPRARTTTCYAANDGSPHCMAK</sequence>
<reference evidence="2" key="1">
    <citation type="journal article" date="2021" name="Nat. Commun.">
        <title>Genetic determinants of endophytism in the Arabidopsis root mycobiome.</title>
        <authorList>
            <person name="Mesny F."/>
            <person name="Miyauchi S."/>
            <person name="Thiergart T."/>
            <person name="Pickel B."/>
            <person name="Atanasova L."/>
            <person name="Karlsson M."/>
            <person name="Huettel B."/>
            <person name="Barry K.W."/>
            <person name="Haridas S."/>
            <person name="Chen C."/>
            <person name="Bauer D."/>
            <person name="Andreopoulos W."/>
            <person name="Pangilinan J."/>
            <person name="LaButti K."/>
            <person name="Riley R."/>
            <person name="Lipzen A."/>
            <person name="Clum A."/>
            <person name="Drula E."/>
            <person name="Henrissat B."/>
            <person name="Kohler A."/>
            <person name="Grigoriev I.V."/>
            <person name="Martin F.M."/>
            <person name="Hacquard S."/>
        </authorList>
    </citation>
    <scope>NUCLEOTIDE SEQUENCE</scope>
    <source>
        <strain evidence="2">MPI-CAGE-AT-0023</strain>
    </source>
</reference>
<organism evidence="2 3">
    <name type="scientific">Fusarium redolens</name>
    <dbReference type="NCBI Taxonomy" id="48865"/>
    <lineage>
        <taxon>Eukaryota</taxon>
        <taxon>Fungi</taxon>
        <taxon>Dikarya</taxon>
        <taxon>Ascomycota</taxon>
        <taxon>Pezizomycotina</taxon>
        <taxon>Sordariomycetes</taxon>
        <taxon>Hypocreomycetidae</taxon>
        <taxon>Hypocreales</taxon>
        <taxon>Nectriaceae</taxon>
        <taxon>Fusarium</taxon>
        <taxon>Fusarium redolens species complex</taxon>
    </lineage>
</organism>
<dbReference type="EMBL" id="JAGMUX010000005">
    <property type="protein sequence ID" value="KAH7259392.1"/>
    <property type="molecule type" value="Genomic_DNA"/>
</dbReference>
<comment type="caution">
    <text evidence="2">The sequence shown here is derived from an EMBL/GenBank/DDBJ whole genome shotgun (WGS) entry which is preliminary data.</text>
</comment>
<dbReference type="AlphaFoldDB" id="A0A9P9KEC4"/>
<feature type="signal peptide" evidence="1">
    <location>
        <begin position="1"/>
        <end position="22"/>
    </location>
</feature>
<keyword evidence="1" id="KW-0732">Signal</keyword>
<evidence type="ECO:0000313" key="2">
    <source>
        <dbReference type="EMBL" id="KAH7259392.1"/>
    </source>
</evidence>
<gene>
    <name evidence="2" type="ORF">BKA55DRAFT_592135</name>
</gene>
<dbReference type="OrthoDB" id="5059275at2759"/>
<proteinExistence type="predicted"/>